<dbReference type="EMBL" id="MU069550">
    <property type="protein sequence ID" value="KAF5839234.1"/>
    <property type="molecule type" value="Genomic_DNA"/>
</dbReference>
<name>A0ABQ7GXA3_DUNSA</name>
<evidence type="ECO:0008006" key="3">
    <source>
        <dbReference type="Google" id="ProtNLM"/>
    </source>
</evidence>
<evidence type="ECO:0000313" key="1">
    <source>
        <dbReference type="EMBL" id="KAF5839234.1"/>
    </source>
</evidence>
<gene>
    <name evidence="1" type="ORF">DUNSADRAFT_1268</name>
</gene>
<protein>
    <recommendedName>
        <fullName evidence="3">Encoded protein</fullName>
    </recommendedName>
</protein>
<proteinExistence type="predicted"/>
<sequence length="104" mass="10846">MEGFEGGLVGVIVLQHRSSGAGVDAATAVVVAIAAGAHGHGRIDGNALGIVFPVPTSQLPEEGTLGNGVRQYLIHFKVDTAQCAVERFWLLCLGITLPFHPICQ</sequence>
<keyword evidence="2" id="KW-1185">Reference proteome</keyword>
<comment type="caution">
    <text evidence="1">The sequence shown here is derived from an EMBL/GenBank/DDBJ whole genome shotgun (WGS) entry which is preliminary data.</text>
</comment>
<dbReference type="Proteomes" id="UP000815325">
    <property type="component" value="Unassembled WGS sequence"/>
</dbReference>
<reference evidence="1" key="1">
    <citation type="submission" date="2017-08" db="EMBL/GenBank/DDBJ databases">
        <authorList>
            <person name="Polle J.E."/>
            <person name="Barry K."/>
            <person name="Cushman J."/>
            <person name="Schmutz J."/>
            <person name="Tran D."/>
            <person name="Hathwaick L.T."/>
            <person name="Yim W.C."/>
            <person name="Jenkins J."/>
            <person name="Mckie-Krisberg Z.M."/>
            <person name="Prochnik S."/>
            <person name="Lindquist E."/>
            <person name="Dockter R.B."/>
            <person name="Adam C."/>
            <person name="Molina H."/>
            <person name="Bunkerborg J."/>
            <person name="Jin E."/>
            <person name="Buchheim M."/>
            <person name="Magnuson J."/>
        </authorList>
    </citation>
    <scope>NUCLEOTIDE SEQUENCE</scope>
    <source>
        <strain evidence="1">CCAP 19/18</strain>
    </source>
</reference>
<evidence type="ECO:0000313" key="2">
    <source>
        <dbReference type="Proteomes" id="UP000815325"/>
    </source>
</evidence>
<accession>A0ABQ7GXA3</accession>
<organism evidence="1 2">
    <name type="scientific">Dunaliella salina</name>
    <name type="common">Green alga</name>
    <name type="synonym">Protococcus salinus</name>
    <dbReference type="NCBI Taxonomy" id="3046"/>
    <lineage>
        <taxon>Eukaryota</taxon>
        <taxon>Viridiplantae</taxon>
        <taxon>Chlorophyta</taxon>
        <taxon>core chlorophytes</taxon>
        <taxon>Chlorophyceae</taxon>
        <taxon>CS clade</taxon>
        <taxon>Chlamydomonadales</taxon>
        <taxon>Dunaliellaceae</taxon>
        <taxon>Dunaliella</taxon>
    </lineage>
</organism>